<dbReference type="PANTHER" id="PTHR24221:SF651">
    <property type="entry name" value="HEAVY METAL TOLERANCE PROTEIN"/>
    <property type="match status" value="1"/>
</dbReference>
<dbReference type="FunFam" id="3.40.50.300:FF:000186">
    <property type="entry name" value="ATP-binding cassette sub-family B member 7, mitochondrial"/>
    <property type="match status" value="1"/>
</dbReference>
<evidence type="ECO:0000256" key="1">
    <source>
        <dbReference type="ARBA" id="ARBA00004141"/>
    </source>
</evidence>
<evidence type="ECO:0000259" key="11">
    <source>
        <dbReference type="PROSITE" id="PS50929"/>
    </source>
</evidence>
<dbReference type="SUPFAM" id="SSF52540">
    <property type="entry name" value="P-loop containing nucleoside triphosphate hydrolases"/>
    <property type="match status" value="1"/>
</dbReference>
<accession>A0A899G6R4</accession>
<dbReference type="Gene3D" id="3.40.50.300">
    <property type="entry name" value="P-loop containing nucleotide triphosphate hydrolases"/>
    <property type="match status" value="1"/>
</dbReference>
<dbReference type="GO" id="GO:0016887">
    <property type="term" value="F:ATP hydrolysis activity"/>
    <property type="evidence" value="ECO:0007669"/>
    <property type="project" value="InterPro"/>
</dbReference>
<feature type="transmembrane region" description="Helical" evidence="9">
    <location>
        <begin position="41"/>
        <end position="67"/>
    </location>
</feature>
<feature type="transmembrane region" description="Helical" evidence="9">
    <location>
        <begin position="79"/>
        <end position="98"/>
    </location>
</feature>
<feature type="transmembrane region" description="Helical" evidence="9">
    <location>
        <begin position="376"/>
        <end position="395"/>
    </location>
</feature>
<keyword evidence="6 9" id="KW-1133">Transmembrane helix</keyword>
<dbReference type="EMBL" id="CP054547">
    <property type="protein sequence ID" value="QSL66968.1"/>
    <property type="molecule type" value="Genomic_DNA"/>
</dbReference>
<sequence>MEISTITDSIHYTFPWLIFILYLVSSMIPEKHNKKKSDTSSLLQTISTFLILLTFIGNSILILVYTLVKQDWWIVQSSVFYTLSSIFSWSIIFINTIEIKRQISIKLKSLIIYIFQILADTILIFSILSNPFISRWEISYSIIASLRILISMLFFTLCFMTKQKKLLTSLEENEPLLEQDQTYKDDELLDIKRKRNLNAKKLENTWWNYIKKFYLFFPYLWPRDVLFLQIIIFFCFILLIISRCINILAPQQLGIVTDKLIADADKKKNIWISIFLFMFYRFLQGNMGLLGSIRSYLWIPINQHAYHTLSAKAFEHIHTLSLDFHLSKKTGEIISALDHGSSINTFFEMIIFQVLPVIIDIFVAIIYFFINFDAYFALNVVIMSISYIYVTIKITEWRTGYRRDMVNKHRDEYSIKSDSITNYETVKYFNAEPFEFNRHKNAIKTYQKAEFKVLSSLNLLNVVQNAIYTTGLLSIISLSAYKVIKNLTSVGDFVSLLTYMTQLQGPLNYFGSLYRSIQSSLVNAERMLELFSEESAVSDNPDAIDIKITQGEVIFDNVSFSYDKRKNALNALSFHAKPGTSIALVGNGSGKTTVFRCLFKFFNIDSGAITIDGKNIHNIKLNSLRKNIGIVPQDTVLFNDTIMFNIRYAKPDASDEEVFEAARMAQIHDKIITWPEKYNTKVGERGLRLSGGEKQRIAIARTILKNPKIILLDEATSALDTHTERQVQLALKKLTEGRTTICIAHRLSTITSCDLILCIKDGHIVESGTHNELLAKVEQTGEKGLYYSMWQKQIDANKNTNDNNEKA</sequence>
<feature type="transmembrane region" description="Helical" evidence="9">
    <location>
        <begin position="350"/>
        <end position="370"/>
    </location>
</feature>
<feature type="domain" description="ABC transporter" evidence="10">
    <location>
        <begin position="553"/>
        <end position="786"/>
    </location>
</feature>
<gene>
    <name evidence="12" type="ORF">MERGE_001355</name>
</gene>
<evidence type="ECO:0000256" key="4">
    <source>
        <dbReference type="ARBA" id="ARBA00022741"/>
    </source>
</evidence>
<dbReference type="GO" id="GO:0000041">
    <property type="term" value="P:transition metal ion transport"/>
    <property type="evidence" value="ECO:0007669"/>
    <property type="project" value="UniProtKB-ARBA"/>
</dbReference>
<evidence type="ECO:0008006" key="14">
    <source>
        <dbReference type="Google" id="ProtNLM"/>
    </source>
</evidence>
<dbReference type="PROSITE" id="PS00211">
    <property type="entry name" value="ABC_TRANSPORTER_1"/>
    <property type="match status" value="1"/>
</dbReference>
<feature type="domain" description="ABC transmembrane type-1" evidence="11">
    <location>
        <begin position="233"/>
        <end position="519"/>
    </location>
</feature>
<dbReference type="PROSITE" id="PS50929">
    <property type="entry name" value="ABC_TM1F"/>
    <property type="match status" value="1"/>
</dbReference>
<keyword evidence="13" id="KW-1185">Reference proteome</keyword>
<dbReference type="FunFam" id="1.20.1560.10:FF:000050">
    <property type="entry name" value="Vacuolar ABC heavy metal transporter (Hmt1)"/>
    <property type="match status" value="1"/>
</dbReference>
<keyword evidence="3 9" id="KW-0812">Transmembrane</keyword>
<evidence type="ECO:0000256" key="6">
    <source>
        <dbReference type="ARBA" id="ARBA00022989"/>
    </source>
</evidence>
<dbReference type="InterPro" id="IPR039421">
    <property type="entry name" value="Type_1_exporter"/>
</dbReference>
<dbReference type="GO" id="GO:0005524">
    <property type="term" value="F:ATP binding"/>
    <property type="evidence" value="ECO:0007669"/>
    <property type="project" value="UniProtKB-KW"/>
</dbReference>
<name>A0A899G6R4_9ASCO</name>
<evidence type="ECO:0000313" key="12">
    <source>
        <dbReference type="EMBL" id="QSL66968.1"/>
    </source>
</evidence>
<feature type="transmembrane region" description="Helical" evidence="9">
    <location>
        <begin position="138"/>
        <end position="160"/>
    </location>
</feature>
<evidence type="ECO:0000256" key="8">
    <source>
        <dbReference type="ARBA" id="ARBA00024363"/>
    </source>
</evidence>
<dbReference type="CDD" id="cd18583">
    <property type="entry name" value="ABC_6TM_HMT1"/>
    <property type="match status" value="1"/>
</dbReference>
<dbReference type="SUPFAM" id="SSF90123">
    <property type="entry name" value="ABC transporter transmembrane region"/>
    <property type="match status" value="1"/>
</dbReference>
<proteinExistence type="inferred from homology"/>
<dbReference type="InterPro" id="IPR011527">
    <property type="entry name" value="ABC1_TM_dom"/>
</dbReference>
<dbReference type="InterPro" id="IPR003439">
    <property type="entry name" value="ABC_transporter-like_ATP-bd"/>
</dbReference>
<reference evidence="12" key="1">
    <citation type="submission" date="2020-06" db="EMBL/GenBank/DDBJ databases">
        <title>Genomes of multiple members of Pneumocystis genus reveal paths to human pathogen Pneumocystis jirovecii.</title>
        <authorList>
            <person name="Cisse O.H."/>
            <person name="Ma L."/>
            <person name="Dekker J."/>
            <person name="Khil P."/>
            <person name="Jo J."/>
            <person name="Brenchley J."/>
            <person name="Blair R."/>
            <person name="Pahar B."/>
            <person name="Chabe M."/>
            <person name="Van Rompay K.A."/>
            <person name="Keesler R."/>
            <person name="Sukura A."/>
            <person name="Hirsch V."/>
            <person name="Kutty G."/>
            <person name="Liu Y."/>
            <person name="Peng L."/>
            <person name="Chen J."/>
            <person name="Song J."/>
            <person name="Weissenbacher-Lang C."/>
            <person name="Xu J."/>
            <person name="Upham N.S."/>
            <person name="Stajich J.E."/>
            <person name="Cuomo C.A."/>
            <person name="Cushion M.T."/>
            <person name="Kovacs J.A."/>
        </authorList>
    </citation>
    <scope>NUCLEOTIDE SEQUENCE</scope>
    <source>
        <strain evidence="12">2A</strain>
    </source>
</reference>
<dbReference type="InterPro" id="IPR036640">
    <property type="entry name" value="ABC1_TM_sf"/>
</dbReference>
<dbReference type="Proteomes" id="UP000663699">
    <property type="component" value="Chromosome 16"/>
</dbReference>
<evidence type="ECO:0000256" key="3">
    <source>
        <dbReference type="ARBA" id="ARBA00022692"/>
    </source>
</evidence>
<evidence type="ECO:0000313" key="13">
    <source>
        <dbReference type="Proteomes" id="UP000663699"/>
    </source>
</evidence>
<dbReference type="AlphaFoldDB" id="A0A899G6R4"/>
<dbReference type="InterPro" id="IPR003593">
    <property type="entry name" value="AAA+_ATPase"/>
</dbReference>
<dbReference type="Pfam" id="PF00664">
    <property type="entry name" value="ABC_membrane"/>
    <property type="match status" value="1"/>
</dbReference>
<feature type="transmembrane region" description="Helical" evidence="9">
    <location>
        <begin position="110"/>
        <end position="132"/>
    </location>
</feature>
<dbReference type="GO" id="GO:0098655">
    <property type="term" value="P:monoatomic cation transmembrane transport"/>
    <property type="evidence" value="ECO:0007669"/>
    <property type="project" value="UniProtKB-ARBA"/>
</dbReference>
<dbReference type="SMART" id="SM00382">
    <property type="entry name" value="AAA"/>
    <property type="match status" value="1"/>
</dbReference>
<dbReference type="GO" id="GO:0005774">
    <property type="term" value="C:vacuolar membrane"/>
    <property type="evidence" value="ECO:0007669"/>
    <property type="project" value="TreeGrafter"/>
</dbReference>
<dbReference type="Pfam" id="PF00005">
    <property type="entry name" value="ABC_tran"/>
    <property type="match status" value="1"/>
</dbReference>
<comment type="subcellular location">
    <subcellularLocation>
        <location evidence="1">Membrane</location>
        <topology evidence="1">Multi-pass membrane protein</topology>
    </subcellularLocation>
</comment>
<keyword evidence="2" id="KW-0813">Transport</keyword>
<feature type="transmembrane region" description="Helical" evidence="9">
    <location>
        <begin position="12"/>
        <end position="29"/>
    </location>
</feature>
<dbReference type="PROSITE" id="PS50893">
    <property type="entry name" value="ABC_TRANSPORTER_2"/>
    <property type="match status" value="1"/>
</dbReference>
<dbReference type="InterPro" id="IPR017871">
    <property type="entry name" value="ABC_transporter-like_CS"/>
</dbReference>
<evidence type="ECO:0000259" key="10">
    <source>
        <dbReference type="PROSITE" id="PS50893"/>
    </source>
</evidence>
<feature type="transmembrane region" description="Helical" evidence="9">
    <location>
        <begin position="225"/>
        <end position="249"/>
    </location>
</feature>
<dbReference type="GO" id="GO:0140359">
    <property type="term" value="F:ABC-type transporter activity"/>
    <property type="evidence" value="ECO:0007669"/>
    <property type="project" value="InterPro"/>
</dbReference>
<comment type="similarity">
    <text evidence="8">Belongs to the ABC transporter superfamily. ABCB family. Heavy Metal importer (TC 3.A.1.210) subfamily.</text>
</comment>
<keyword evidence="7 9" id="KW-0472">Membrane</keyword>
<keyword evidence="5" id="KW-0067">ATP-binding</keyword>
<dbReference type="Gene3D" id="1.20.1560.10">
    <property type="entry name" value="ABC transporter type 1, transmembrane domain"/>
    <property type="match status" value="1"/>
</dbReference>
<organism evidence="12 13">
    <name type="scientific">Pneumocystis wakefieldiae</name>
    <dbReference type="NCBI Taxonomy" id="38082"/>
    <lineage>
        <taxon>Eukaryota</taxon>
        <taxon>Fungi</taxon>
        <taxon>Dikarya</taxon>
        <taxon>Ascomycota</taxon>
        <taxon>Taphrinomycotina</taxon>
        <taxon>Pneumocystomycetes</taxon>
        <taxon>Pneumocystaceae</taxon>
        <taxon>Pneumocystis</taxon>
    </lineage>
</organism>
<evidence type="ECO:0000256" key="5">
    <source>
        <dbReference type="ARBA" id="ARBA00022840"/>
    </source>
</evidence>
<evidence type="ECO:0000256" key="7">
    <source>
        <dbReference type="ARBA" id="ARBA00023136"/>
    </source>
</evidence>
<dbReference type="GO" id="GO:0098662">
    <property type="term" value="P:inorganic cation transmembrane transport"/>
    <property type="evidence" value="ECO:0007669"/>
    <property type="project" value="UniProtKB-ARBA"/>
</dbReference>
<evidence type="ECO:0000256" key="9">
    <source>
        <dbReference type="SAM" id="Phobius"/>
    </source>
</evidence>
<dbReference type="InterPro" id="IPR027417">
    <property type="entry name" value="P-loop_NTPase"/>
</dbReference>
<protein>
    <recommendedName>
        <fullName evidence="14">P-loop containing nucleoside triphosphate hydrolase protein</fullName>
    </recommendedName>
</protein>
<keyword evidence="4" id="KW-0547">Nucleotide-binding</keyword>
<dbReference type="PANTHER" id="PTHR24221">
    <property type="entry name" value="ATP-BINDING CASSETTE SUB-FAMILY B"/>
    <property type="match status" value="1"/>
</dbReference>
<evidence type="ECO:0000256" key="2">
    <source>
        <dbReference type="ARBA" id="ARBA00022448"/>
    </source>
</evidence>
<feature type="transmembrane region" description="Helical" evidence="9">
    <location>
        <begin position="269"/>
        <end position="290"/>
    </location>
</feature>
<dbReference type="OrthoDB" id="6500128at2759"/>